<gene>
    <name evidence="10" type="ORF">PHACADRAFT_206707</name>
</gene>
<dbReference type="Proteomes" id="UP000008370">
    <property type="component" value="Unassembled WGS sequence"/>
</dbReference>
<proteinExistence type="inferred from homology"/>
<protein>
    <recommendedName>
        <fullName evidence="9">Cupin type-1 domain-containing protein</fullName>
    </recommendedName>
</protein>
<dbReference type="InParanoid" id="K5WF01"/>
<evidence type="ECO:0000256" key="6">
    <source>
        <dbReference type="SAM" id="MobiDB-lite"/>
    </source>
</evidence>
<feature type="compositionally biased region" description="Polar residues" evidence="6">
    <location>
        <begin position="232"/>
        <end position="241"/>
    </location>
</feature>
<dbReference type="STRING" id="650164.K5WF01"/>
<dbReference type="KEGG" id="pco:PHACADRAFT_206707"/>
<dbReference type="InterPro" id="IPR014710">
    <property type="entry name" value="RmlC-like_jellyroll"/>
</dbReference>
<dbReference type="PANTHER" id="PTHR31238">
    <property type="entry name" value="GERMIN-LIKE PROTEIN SUBFAMILY 3 MEMBER 3"/>
    <property type="match status" value="1"/>
</dbReference>
<keyword evidence="7" id="KW-0472">Membrane</keyword>
<evidence type="ECO:0000256" key="2">
    <source>
        <dbReference type="ARBA" id="ARBA00007456"/>
    </source>
</evidence>
<evidence type="ECO:0000313" key="11">
    <source>
        <dbReference type="Proteomes" id="UP000008370"/>
    </source>
</evidence>
<dbReference type="GO" id="GO:0030145">
    <property type="term" value="F:manganese ion binding"/>
    <property type="evidence" value="ECO:0007669"/>
    <property type="project" value="InterPro"/>
</dbReference>
<dbReference type="SUPFAM" id="SSF51182">
    <property type="entry name" value="RmlC-like cupins"/>
    <property type="match status" value="1"/>
</dbReference>
<reference evidence="10 11" key="1">
    <citation type="journal article" date="2012" name="BMC Genomics">
        <title>Comparative genomics of the white-rot fungi, Phanerochaete carnosa and P. chrysosporium, to elucidate the genetic basis of the distinct wood types they colonize.</title>
        <authorList>
            <person name="Suzuki H."/>
            <person name="MacDonald J."/>
            <person name="Syed K."/>
            <person name="Salamov A."/>
            <person name="Hori C."/>
            <person name="Aerts A."/>
            <person name="Henrissat B."/>
            <person name="Wiebenga A."/>
            <person name="vanKuyk P.A."/>
            <person name="Barry K."/>
            <person name="Lindquist E."/>
            <person name="LaButti K."/>
            <person name="Lapidus A."/>
            <person name="Lucas S."/>
            <person name="Coutinho P."/>
            <person name="Gong Y."/>
            <person name="Samejima M."/>
            <person name="Mahadevan R."/>
            <person name="Abou-Zaid M."/>
            <person name="de Vries R.P."/>
            <person name="Igarashi K."/>
            <person name="Yadav J.S."/>
            <person name="Grigoriev I.V."/>
            <person name="Master E.R."/>
        </authorList>
    </citation>
    <scope>NUCLEOTIDE SEQUENCE [LARGE SCALE GENOMIC DNA]</scope>
    <source>
        <strain evidence="10 11">HHB-10118-sp</strain>
    </source>
</reference>
<dbReference type="Pfam" id="PF00190">
    <property type="entry name" value="Cupin_1"/>
    <property type="match status" value="1"/>
</dbReference>
<feature type="transmembrane region" description="Helical" evidence="7">
    <location>
        <begin position="300"/>
        <end position="325"/>
    </location>
</feature>
<evidence type="ECO:0000256" key="5">
    <source>
        <dbReference type="ARBA" id="ARBA00023211"/>
    </source>
</evidence>
<dbReference type="SMART" id="SM00835">
    <property type="entry name" value="Cupin_1"/>
    <property type="match status" value="1"/>
</dbReference>
<evidence type="ECO:0000256" key="3">
    <source>
        <dbReference type="ARBA" id="ARBA00022525"/>
    </source>
</evidence>
<dbReference type="HOGENOM" id="CLU_061239_2_0_1"/>
<dbReference type="Gene3D" id="2.60.120.10">
    <property type="entry name" value="Jelly Rolls"/>
    <property type="match status" value="1"/>
</dbReference>
<accession>K5WF01</accession>
<comment type="subcellular location">
    <subcellularLocation>
        <location evidence="1">Secreted</location>
    </subcellularLocation>
</comment>
<dbReference type="RefSeq" id="XP_007393178.1">
    <property type="nucleotide sequence ID" value="XM_007393116.1"/>
</dbReference>
<dbReference type="AlphaFoldDB" id="K5WF01"/>
<dbReference type="PRINTS" id="PR00325">
    <property type="entry name" value="GERMIN"/>
</dbReference>
<dbReference type="OrthoDB" id="1921208at2759"/>
<keyword evidence="7" id="KW-0812">Transmembrane</keyword>
<dbReference type="InterPro" id="IPR011051">
    <property type="entry name" value="RmlC_Cupin_sf"/>
</dbReference>
<keyword evidence="3" id="KW-0964">Secreted</keyword>
<dbReference type="GeneID" id="18912536"/>
<keyword evidence="11" id="KW-1185">Reference proteome</keyword>
<dbReference type="CDD" id="cd02241">
    <property type="entry name" value="cupin_OxOx"/>
    <property type="match status" value="1"/>
</dbReference>
<evidence type="ECO:0000256" key="4">
    <source>
        <dbReference type="ARBA" id="ARBA00022723"/>
    </source>
</evidence>
<dbReference type="GO" id="GO:0005576">
    <property type="term" value="C:extracellular region"/>
    <property type="evidence" value="ECO:0007669"/>
    <property type="project" value="UniProtKB-SubCell"/>
</dbReference>
<feature type="region of interest" description="Disordered" evidence="6">
    <location>
        <begin position="352"/>
        <end position="379"/>
    </location>
</feature>
<keyword evidence="4" id="KW-0479">Metal-binding</keyword>
<evidence type="ECO:0000259" key="9">
    <source>
        <dbReference type="SMART" id="SM00835"/>
    </source>
</evidence>
<feature type="domain" description="Cupin type-1" evidence="9">
    <location>
        <begin position="48"/>
        <end position="195"/>
    </location>
</feature>
<dbReference type="InterPro" id="IPR006045">
    <property type="entry name" value="Cupin_1"/>
</dbReference>
<keyword evidence="5" id="KW-0464">Manganese</keyword>
<organism evidence="10 11">
    <name type="scientific">Phanerochaete carnosa (strain HHB-10118-sp)</name>
    <name type="common">White-rot fungus</name>
    <name type="synonym">Peniophora carnosa</name>
    <dbReference type="NCBI Taxonomy" id="650164"/>
    <lineage>
        <taxon>Eukaryota</taxon>
        <taxon>Fungi</taxon>
        <taxon>Dikarya</taxon>
        <taxon>Basidiomycota</taxon>
        <taxon>Agaricomycotina</taxon>
        <taxon>Agaricomycetes</taxon>
        <taxon>Polyporales</taxon>
        <taxon>Phanerochaetaceae</taxon>
        <taxon>Phanerochaete</taxon>
    </lineage>
</organism>
<keyword evidence="7" id="KW-1133">Transmembrane helix</keyword>
<feature type="chain" id="PRO_5003889330" description="Cupin type-1 domain-containing protein" evidence="8">
    <location>
        <begin position="19"/>
        <end position="379"/>
    </location>
</feature>
<feature type="signal peptide" evidence="8">
    <location>
        <begin position="1"/>
        <end position="18"/>
    </location>
</feature>
<feature type="region of interest" description="Disordered" evidence="6">
    <location>
        <begin position="229"/>
        <end position="257"/>
    </location>
</feature>
<dbReference type="InterPro" id="IPR001929">
    <property type="entry name" value="Germin"/>
</dbReference>
<evidence type="ECO:0000256" key="7">
    <source>
        <dbReference type="SAM" id="Phobius"/>
    </source>
</evidence>
<dbReference type="EMBL" id="JH930470">
    <property type="protein sequence ID" value="EKM57835.1"/>
    <property type="molecule type" value="Genomic_DNA"/>
</dbReference>
<comment type="similarity">
    <text evidence="2">Belongs to the germin family.</text>
</comment>
<keyword evidence="8" id="KW-0732">Signal</keyword>
<evidence type="ECO:0000313" key="10">
    <source>
        <dbReference type="EMBL" id="EKM57835.1"/>
    </source>
</evidence>
<evidence type="ECO:0000256" key="1">
    <source>
        <dbReference type="ARBA" id="ARBA00004613"/>
    </source>
</evidence>
<name>K5WF01_PHACS</name>
<sequence length="379" mass="39415">MLTTSLYASLILALGASAQSVADKIAALRLAPTSTDRIMLLNDSEFVFDFLHPASGRTTGAAGHTVEASSANFPAVVGNGMAMTIGFLGPCGINTPHTHPRATEFNFVVNGTLQAGLLVENGARFVLNELSPGQAAIFPRGAIHFEFNNGCEDALFVAAFNNEDPGVQQVAQRFFGLPPDIVNIALGDIGVEQVAGLEAKASALAPHHLIPDNIAFGADECLQRCGIKRTDQPTSQRQPRVSGNALPSGFNGPPAVSSSPATATISLPSLSPVPVATGSGAIANVQGDASIASSDGKPDALSLGLLVAVCVLAAGYLIIAAVWFVRCRRERNARTKGGVYFRTGADFAPRGLEKPQRFESYGGSYRRGTPYDAPEGGAP</sequence>
<evidence type="ECO:0000256" key="8">
    <source>
        <dbReference type="SAM" id="SignalP"/>
    </source>
</evidence>